<organism evidence="9 10">
    <name type="scientific">Nematocida displodere</name>
    <dbReference type="NCBI Taxonomy" id="1805483"/>
    <lineage>
        <taxon>Eukaryota</taxon>
        <taxon>Fungi</taxon>
        <taxon>Fungi incertae sedis</taxon>
        <taxon>Microsporidia</taxon>
        <taxon>Nematocida</taxon>
    </lineage>
</organism>
<dbReference type="RefSeq" id="XP_067544086.1">
    <property type="nucleotide sequence ID" value="XM_067687989.1"/>
</dbReference>
<reference evidence="9 10" key="1">
    <citation type="submission" date="2016-02" db="EMBL/GenBank/DDBJ databases">
        <title>Discovery of a natural microsporidian pathogen with a broad tissue tropism in Caenorhabditis elegans.</title>
        <authorList>
            <person name="Luallen R.J."/>
            <person name="Reinke A.W."/>
            <person name="Tong L."/>
            <person name="Botts M.R."/>
            <person name="Felix M.-A."/>
            <person name="Troemel E.R."/>
        </authorList>
    </citation>
    <scope>NUCLEOTIDE SEQUENCE [LARGE SCALE GENOMIC DNA]</scope>
    <source>
        <strain evidence="9 10">JUm2807</strain>
    </source>
</reference>
<dbReference type="Pfam" id="PF16189">
    <property type="entry name" value="Creatinase_N_2"/>
    <property type="match status" value="1"/>
</dbReference>
<dbReference type="Pfam" id="PF00557">
    <property type="entry name" value="Peptidase_M24"/>
    <property type="match status" value="1"/>
</dbReference>
<dbReference type="InterPro" id="IPR000994">
    <property type="entry name" value="Pept_M24"/>
</dbReference>
<keyword evidence="9" id="KW-0645">Protease</keyword>
<evidence type="ECO:0000313" key="10">
    <source>
        <dbReference type="Proteomes" id="UP000185944"/>
    </source>
</evidence>
<dbReference type="Proteomes" id="UP000185944">
    <property type="component" value="Unassembled WGS sequence"/>
</dbReference>
<dbReference type="Gene3D" id="3.40.350.10">
    <property type="entry name" value="Creatinase/prolidase N-terminal domain"/>
    <property type="match status" value="2"/>
</dbReference>
<dbReference type="InterPro" id="IPR050422">
    <property type="entry name" value="X-Pro_aminopeptidase_P"/>
</dbReference>
<dbReference type="PANTHER" id="PTHR43763:SF6">
    <property type="entry name" value="XAA-PRO AMINOPEPTIDASE 1"/>
    <property type="match status" value="1"/>
</dbReference>
<feature type="domain" description="Peptidase M24" evidence="6">
    <location>
        <begin position="306"/>
        <end position="506"/>
    </location>
</feature>
<keyword evidence="4" id="KW-0378">Hydrolase</keyword>
<evidence type="ECO:0000256" key="4">
    <source>
        <dbReference type="ARBA" id="ARBA00022801"/>
    </source>
</evidence>
<comment type="similarity">
    <text evidence="2">Belongs to the peptidase M24B family.</text>
</comment>
<dbReference type="Pfam" id="PF16188">
    <property type="entry name" value="Peptidase_M24_C"/>
    <property type="match status" value="1"/>
</dbReference>
<accession>A0A177EC88</accession>
<dbReference type="EMBL" id="LTDL01000040">
    <property type="protein sequence ID" value="OAG29438.1"/>
    <property type="molecule type" value="Genomic_DNA"/>
</dbReference>
<keyword evidence="9" id="KW-0031">Aminopeptidase</keyword>
<comment type="cofactor">
    <cofactor evidence="1">
        <name>Mn(2+)</name>
        <dbReference type="ChEBI" id="CHEBI:29035"/>
    </cofactor>
</comment>
<comment type="caution">
    <text evidence="9">The sequence shown here is derived from an EMBL/GenBank/DDBJ whole genome shotgun (WGS) entry which is preliminary data.</text>
</comment>
<evidence type="ECO:0000256" key="5">
    <source>
        <dbReference type="ARBA" id="ARBA00023211"/>
    </source>
</evidence>
<dbReference type="GO" id="GO:0000122">
    <property type="term" value="P:negative regulation of transcription by RNA polymerase II"/>
    <property type="evidence" value="ECO:0007669"/>
    <property type="project" value="EnsemblFungi"/>
</dbReference>
<dbReference type="OrthoDB" id="9995434at2759"/>
<evidence type="ECO:0000313" key="9">
    <source>
        <dbReference type="EMBL" id="OAG29438.1"/>
    </source>
</evidence>
<keyword evidence="5" id="KW-0464">Manganese</keyword>
<evidence type="ECO:0000256" key="1">
    <source>
        <dbReference type="ARBA" id="ARBA00001936"/>
    </source>
</evidence>
<protein>
    <submittedName>
        <fullName evidence="9">Xaa-Pro aminopeptidase</fullName>
    </submittedName>
</protein>
<evidence type="ECO:0000256" key="2">
    <source>
        <dbReference type="ARBA" id="ARBA00008766"/>
    </source>
</evidence>
<dbReference type="CDD" id="cd01085">
    <property type="entry name" value="APP"/>
    <property type="match status" value="1"/>
</dbReference>
<evidence type="ECO:0000259" key="6">
    <source>
        <dbReference type="Pfam" id="PF00557"/>
    </source>
</evidence>
<dbReference type="STRING" id="1805483.A0A177EC88"/>
<dbReference type="GO" id="GO:0071281">
    <property type="term" value="P:cellular response to iron ion"/>
    <property type="evidence" value="ECO:0007669"/>
    <property type="project" value="EnsemblFungi"/>
</dbReference>
<feature type="domain" description="Creatinase N-terminal" evidence="7">
    <location>
        <begin position="7"/>
        <end position="135"/>
    </location>
</feature>
<dbReference type="GO" id="GO:0046872">
    <property type="term" value="F:metal ion binding"/>
    <property type="evidence" value="ECO:0007669"/>
    <property type="project" value="UniProtKB-KW"/>
</dbReference>
<evidence type="ECO:0000256" key="3">
    <source>
        <dbReference type="ARBA" id="ARBA00022723"/>
    </source>
</evidence>
<sequence length="577" mass="64170">MNQPEPLEEFRSTIAKEGVDGYILYRRDPHMNEYLHPHYDQVEHLTGFTGSNAKLLVLEKEAFLFTDSRYFLQAEQELPASIKLAGRKDDPTLLERLRALGGGRIGVDPAYITTKEWAEMEQLNEDGGVEVVQIERDLVAGLWEDRPEIVSQSLTLMDHQVTVEKKLVLVREKMEGKMDSLVLTNMDEIAWLTNLRGSDIPMSRLFYAFAHVTFDELVLFTDSILPGSFATKVTVLPYASFYQYIKKLKNQKLGASNDMNAHTSSILKKDNKLVPTEIVLNLKGVKTPKEIEGFEESNIKDAVSLCRLFGEIEEKLASGAEVGELDVSEMLLKIKQEDPAFIVPSFDTISAFGENGAIIHYGPKDNAVKVTTSNLLLLDSGSQYTMGTTDITRTVCFGTPSEEQVANYTNVIKGHIALERIIFPARSTVGALDAIVRSPIWQSGLDYGHSTGHGVGYGLNVHEGPHSLDPRSSVRALPGMVVTNEPGVYIEGSYGIRHENLMVVEEAAVKSFLKLRNLTPVPLHLALISPKMLAEQELAYINQESARIRDLLSPRLQNSPAGLKWLHANTEQLTVAH</sequence>
<evidence type="ECO:0000259" key="7">
    <source>
        <dbReference type="Pfam" id="PF01321"/>
    </source>
</evidence>
<dbReference type="SUPFAM" id="SSF53092">
    <property type="entry name" value="Creatinase/prolidase N-terminal domain"/>
    <property type="match status" value="1"/>
</dbReference>
<keyword evidence="10" id="KW-1185">Reference proteome</keyword>
<proteinExistence type="inferred from homology"/>
<dbReference type="FunFam" id="3.90.230.10:FF:000007">
    <property type="entry name" value="Xaa-Pro aminopeptidase P"/>
    <property type="match status" value="1"/>
</dbReference>
<evidence type="ECO:0000259" key="8">
    <source>
        <dbReference type="Pfam" id="PF16188"/>
    </source>
</evidence>
<dbReference type="InterPro" id="IPR029149">
    <property type="entry name" value="Creatin/AminoP/Spt16_N"/>
</dbReference>
<dbReference type="InterPro" id="IPR036005">
    <property type="entry name" value="Creatinase/aminopeptidase-like"/>
</dbReference>
<dbReference type="Pfam" id="PF01321">
    <property type="entry name" value="Creatinase_N"/>
    <property type="match status" value="1"/>
</dbReference>
<dbReference type="VEuPathDB" id="MicrosporidiaDB:NEDG_00571"/>
<name>A0A177EC88_9MICR</name>
<dbReference type="InterPro" id="IPR032416">
    <property type="entry name" value="Peptidase_M24_C"/>
</dbReference>
<dbReference type="GeneID" id="93646921"/>
<dbReference type="PANTHER" id="PTHR43763">
    <property type="entry name" value="XAA-PRO AMINOPEPTIDASE 1"/>
    <property type="match status" value="1"/>
</dbReference>
<dbReference type="InterPro" id="IPR033740">
    <property type="entry name" value="Pept_M24B"/>
</dbReference>
<dbReference type="SUPFAM" id="SSF55920">
    <property type="entry name" value="Creatinase/aminopeptidase"/>
    <property type="match status" value="1"/>
</dbReference>
<dbReference type="InterPro" id="IPR000587">
    <property type="entry name" value="Creatinase_N"/>
</dbReference>
<dbReference type="GO" id="GO:0005829">
    <property type="term" value="C:cytosol"/>
    <property type="evidence" value="ECO:0007669"/>
    <property type="project" value="EnsemblFungi"/>
</dbReference>
<feature type="domain" description="Peptidase M24 C-terminal" evidence="8">
    <location>
        <begin position="512"/>
        <end position="573"/>
    </location>
</feature>
<dbReference type="Gene3D" id="3.90.230.10">
    <property type="entry name" value="Creatinase/methionine aminopeptidase superfamily"/>
    <property type="match status" value="1"/>
</dbReference>
<keyword evidence="3" id="KW-0479">Metal-binding</keyword>
<dbReference type="GO" id="GO:0070006">
    <property type="term" value="F:metalloaminopeptidase activity"/>
    <property type="evidence" value="ECO:0007669"/>
    <property type="project" value="InterPro"/>
</dbReference>
<dbReference type="AlphaFoldDB" id="A0A177EC88"/>
<gene>
    <name evidence="9" type="ORF">NEDG_00571</name>
</gene>